<protein>
    <submittedName>
        <fullName evidence="1">Uncharacterized protein</fullName>
    </submittedName>
</protein>
<sequence>MSSHEATNILSLLKTLQQDMAEVRECITALELNDRHMTCIEQHLGLLHPPDIPANNQTLNMLIDLPANTDLISTQVSSRPAALTVQEPLNPLLPSLVPTRPVRAPSLHPQLLLSLTVPQHFLPLTCSLS</sequence>
<evidence type="ECO:0000313" key="1">
    <source>
        <dbReference type="EMBL" id="GET01225.1"/>
    </source>
</evidence>
<organism evidence="1 2">
    <name type="scientific">Rhizophagus clarus</name>
    <dbReference type="NCBI Taxonomy" id="94130"/>
    <lineage>
        <taxon>Eukaryota</taxon>
        <taxon>Fungi</taxon>
        <taxon>Fungi incertae sedis</taxon>
        <taxon>Mucoromycota</taxon>
        <taxon>Glomeromycotina</taxon>
        <taxon>Glomeromycetes</taxon>
        <taxon>Glomerales</taxon>
        <taxon>Glomeraceae</taxon>
        <taxon>Rhizophagus</taxon>
    </lineage>
</organism>
<reference evidence="1" key="1">
    <citation type="submission" date="2019-10" db="EMBL/GenBank/DDBJ databases">
        <title>Conservation and host-specific expression of non-tandemly repeated heterogenous ribosome RNA gene in arbuscular mycorrhizal fungi.</title>
        <authorList>
            <person name="Maeda T."/>
            <person name="Kobayashi Y."/>
            <person name="Nakagawa T."/>
            <person name="Ezawa T."/>
            <person name="Yamaguchi K."/>
            <person name="Bino T."/>
            <person name="Nishimoto Y."/>
            <person name="Shigenobu S."/>
            <person name="Kawaguchi M."/>
        </authorList>
    </citation>
    <scope>NUCLEOTIDE SEQUENCE</scope>
    <source>
        <strain evidence="1">HR1</strain>
    </source>
</reference>
<gene>
    <name evidence="1" type="ORF">RCL2_002764500</name>
</gene>
<dbReference type="AlphaFoldDB" id="A0A8H3R606"/>
<dbReference type="EMBL" id="BLAL01000297">
    <property type="protein sequence ID" value="GET01225.1"/>
    <property type="molecule type" value="Genomic_DNA"/>
</dbReference>
<name>A0A8H3R606_9GLOM</name>
<accession>A0A8H3R606</accession>
<comment type="caution">
    <text evidence="1">The sequence shown here is derived from an EMBL/GenBank/DDBJ whole genome shotgun (WGS) entry which is preliminary data.</text>
</comment>
<proteinExistence type="predicted"/>
<dbReference type="OrthoDB" id="2487787at2759"/>
<evidence type="ECO:0000313" key="2">
    <source>
        <dbReference type="Proteomes" id="UP000615446"/>
    </source>
</evidence>
<dbReference type="Proteomes" id="UP000615446">
    <property type="component" value="Unassembled WGS sequence"/>
</dbReference>